<gene>
    <name evidence="1" type="ORF">ENV79_04765</name>
</gene>
<proteinExistence type="predicted"/>
<dbReference type="InterPro" id="IPR026444">
    <property type="entry name" value="Secre_tail"/>
</dbReference>
<dbReference type="NCBIfam" id="TIGR04183">
    <property type="entry name" value="Por_Secre_tail"/>
    <property type="match status" value="1"/>
</dbReference>
<sequence length="390" mass="43926">MVYLVILLQIINLNPNLDFTIARHDTGNIILQVTDRAHIGGETTGTTNIPYGLRYPRNGSDHLFFGGFCLTNSITYVADGHYAPNQRIDRDFRIVDVIHRVFRYGLQEFEAAYIDSGHPTPKSLKVTQYSLASPNPNYDDGVIMIFTIKNLGNTRVESLYAGIILDLDLPSGSPSELGGTDTVRRCVYQKNSTTENPTVGIKILWPRSWANLACLYNLTYVHPYYGLPDSFKYKFLKGIIRQYAGVTASDWSSVASIGPFSLEPNEEYQCAFALLGGSSVNEFLNNADSLQAFYERLVGINENRNEKKVTLLTNPVIINNKTKLLLKTHTDEELKVNLYDLCGKYVDCLGKIKGEKVHSLKIDKSYSQGIYFLRVEGKKVYLTKKVVYLK</sequence>
<organism evidence="1">
    <name type="scientific">candidate division WOR-3 bacterium</name>
    <dbReference type="NCBI Taxonomy" id="2052148"/>
    <lineage>
        <taxon>Bacteria</taxon>
        <taxon>Bacteria division WOR-3</taxon>
    </lineage>
</organism>
<comment type="caution">
    <text evidence="1">The sequence shown here is derived from an EMBL/GenBank/DDBJ whole genome shotgun (WGS) entry which is preliminary data.</text>
</comment>
<protein>
    <submittedName>
        <fullName evidence="1">T9SS type A sorting domain-containing protein</fullName>
    </submittedName>
</protein>
<dbReference type="EMBL" id="DTHS01000029">
    <property type="protein sequence ID" value="HHR48932.1"/>
    <property type="molecule type" value="Genomic_DNA"/>
</dbReference>
<name>A0A7V5Y0D4_UNCW3</name>
<evidence type="ECO:0000313" key="1">
    <source>
        <dbReference type="EMBL" id="HHR48932.1"/>
    </source>
</evidence>
<accession>A0A7V5Y0D4</accession>
<dbReference type="AlphaFoldDB" id="A0A7V5Y0D4"/>
<reference evidence="1" key="1">
    <citation type="journal article" date="2020" name="mSystems">
        <title>Genome- and Community-Level Interaction Insights into Carbon Utilization and Element Cycling Functions of Hydrothermarchaeota in Hydrothermal Sediment.</title>
        <authorList>
            <person name="Zhou Z."/>
            <person name="Liu Y."/>
            <person name="Xu W."/>
            <person name="Pan J."/>
            <person name="Luo Z.H."/>
            <person name="Li M."/>
        </authorList>
    </citation>
    <scope>NUCLEOTIDE SEQUENCE [LARGE SCALE GENOMIC DNA]</scope>
    <source>
        <strain evidence="1">SpSt-791</strain>
    </source>
</reference>